<dbReference type="VEuPathDB" id="VectorBase:GAUT009304"/>
<accession>A0A1A9UMD8</accession>
<sequence length="145" mass="16460">MFLWADKLKAKPTRGGVLIGVHLTNSASKRKASQRRPILSNTKIRGTRLSSQHSTSLNHCEHEGSWRRLVRDRAAVALTQAGCTKILEKQRYTYPHQVISTVAMGRNPLITADVPQNWYKYQELKNSRSYQPVITSYMGIAKPQL</sequence>
<protein>
    <submittedName>
        <fullName evidence="1">Uncharacterized protein</fullName>
    </submittedName>
</protein>
<dbReference type="AlphaFoldDB" id="A0A1A9UMD8"/>
<organism evidence="1 2">
    <name type="scientific">Glossina austeni</name>
    <name type="common">Savannah tsetse fly</name>
    <dbReference type="NCBI Taxonomy" id="7395"/>
    <lineage>
        <taxon>Eukaryota</taxon>
        <taxon>Metazoa</taxon>
        <taxon>Ecdysozoa</taxon>
        <taxon>Arthropoda</taxon>
        <taxon>Hexapoda</taxon>
        <taxon>Insecta</taxon>
        <taxon>Pterygota</taxon>
        <taxon>Neoptera</taxon>
        <taxon>Endopterygota</taxon>
        <taxon>Diptera</taxon>
        <taxon>Brachycera</taxon>
        <taxon>Muscomorpha</taxon>
        <taxon>Hippoboscoidea</taxon>
        <taxon>Glossinidae</taxon>
        <taxon>Glossina</taxon>
    </lineage>
</organism>
<evidence type="ECO:0000313" key="1">
    <source>
        <dbReference type="EnsemblMetazoa" id="GAUT009304-PA"/>
    </source>
</evidence>
<dbReference type="EnsemblMetazoa" id="GAUT009304-RA">
    <property type="protein sequence ID" value="GAUT009304-PA"/>
    <property type="gene ID" value="GAUT009304"/>
</dbReference>
<dbReference type="Proteomes" id="UP000078200">
    <property type="component" value="Unassembled WGS sequence"/>
</dbReference>
<keyword evidence="2" id="KW-1185">Reference proteome</keyword>
<name>A0A1A9UMD8_GLOAU</name>
<proteinExistence type="predicted"/>
<reference evidence="1" key="1">
    <citation type="submission" date="2020-05" db="UniProtKB">
        <authorList>
            <consortium name="EnsemblMetazoa"/>
        </authorList>
    </citation>
    <scope>IDENTIFICATION</scope>
    <source>
        <strain evidence="1">TTRI</strain>
    </source>
</reference>
<evidence type="ECO:0000313" key="2">
    <source>
        <dbReference type="Proteomes" id="UP000078200"/>
    </source>
</evidence>
<dbReference type="STRING" id="7395.A0A1A9UMD8"/>